<dbReference type="InterPro" id="IPR015879">
    <property type="entry name" value="Ring_hydroxy_dOase_asu_C_dom"/>
</dbReference>
<evidence type="ECO:0000256" key="4">
    <source>
        <dbReference type="ARBA" id="ARBA00023002"/>
    </source>
</evidence>
<evidence type="ECO:0000313" key="8">
    <source>
        <dbReference type="EMBL" id="GES32976.1"/>
    </source>
</evidence>
<organism evidence="8 9">
    <name type="scientific">Streptomyces angustmyceticus</name>
    <dbReference type="NCBI Taxonomy" id="285578"/>
    <lineage>
        <taxon>Bacteria</taxon>
        <taxon>Bacillati</taxon>
        <taxon>Actinomycetota</taxon>
        <taxon>Actinomycetes</taxon>
        <taxon>Kitasatosporales</taxon>
        <taxon>Streptomycetaceae</taxon>
        <taxon>Streptomyces</taxon>
    </lineage>
</organism>
<dbReference type="Gene3D" id="2.102.10.10">
    <property type="entry name" value="Rieske [2Fe-2S] iron-sulphur domain"/>
    <property type="match status" value="1"/>
</dbReference>
<keyword evidence="2" id="KW-0001">2Fe-2S</keyword>
<comment type="cofactor">
    <cofactor evidence="1">
        <name>Fe cation</name>
        <dbReference type="ChEBI" id="CHEBI:24875"/>
    </cofactor>
</comment>
<keyword evidence="6" id="KW-0411">Iron-sulfur</keyword>
<dbReference type="GO" id="GO:0051537">
    <property type="term" value="F:2 iron, 2 sulfur cluster binding"/>
    <property type="evidence" value="ECO:0007669"/>
    <property type="project" value="UniProtKB-KW"/>
</dbReference>
<reference evidence="8 9" key="1">
    <citation type="submission" date="2019-10" db="EMBL/GenBank/DDBJ databases">
        <title>Whole genome shotgun sequence of Streptomyces angustmyceticus NBRC 3934.</title>
        <authorList>
            <person name="Hosoyama A."/>
            <person name="Ichikawa N."/>
            <person name="Kimura A."/>
            <person name="Kitahashi Y."/>
            <person name="Komaki H."/>
            <person name="Uohara A."/>
        </authorList>
    </citation>
    <scope>NUCLEOTIDE SEQUENCE [LARGE SCALE GENOMIC DNA]</scope>
    <source>
        <strain evidence="8 9">NBRC 3934</strain>
    </source>
</reference>
<dbReference type="InterPro" id="IPR001663">
    <property type="entry name" value="Rng_hydr_dOase-A"/>
</dbReference>
<dbReference type="InterPro" id="IPR036922">
    <property type="entry name" value="Rieske_2Fe-2S_sf"/>
</dbReference>
<dbReference type="Pfam" id="PF00355">
    <property type="entry name" value="Rieske"/>
    <property type="match status" value="1"/>
</dbReference>
<dbReference type="SUPFAM" id="SSF55961">
    <property type="entry name" value="Bet v1-like"/>
    <property type="match status" value="1"/>
</dbReference>
<dbReference type="PRINTS" id="PR00090">
    <property type="entry name" value="RNGDIOXGNASE"/>
</dbReference>
<dbReference type="CDD" id="cd03469">
    <property type="entry name" value="Rieske_RO_Alpha_N"/>
    <property type="match status" value="1"/>
</dbReference>
<dbReference type="GeneID" id="96753081"/>
<dbReference type="InterPro" id="IPR017941">
    <property type="entry name" value="Rieske_2Fe-2S"/>
</dbReference>
<name>A0A5J4LN08_9ACTN</name>
<dbReference type="EMBL" id="BLAG01000016">
    <property type="protein sequence ID" value="GES32976.1"/>
    <property type="molecule type" value="Genomic_DNA"/>
</dbReference>
<dbReference type="GO" id="GO:0016705">
    <property type="term" value="F:oxidoreductase activity, acting on paired donors, with incorporation or reduction of molecular oxygen"/>
    <property type="evidence" value="ECO:0007669"/>
    <property type="project" value="UniProtKB-ARBA"/>
</dbReference>
<dbReference type="RefSeq" id="WP_086716033.1">
    <property type="nucleotide sequence ID" value="NZ_BLAG01000016.1"/>
</dbReference>
<dbReference type="GO" id="GO:0005506">
    <property type="term" value="F:iron ion binding"/>
    <property type="evidence" value="ECO:0007669"/>
    <property type="project" value="InterPro"/>
</dbReference>
<sequence>MITWPRTYYTSHKHFDREREKIFENSWMCVARSSELPKPGSFLRVQVGGESVLLVRNRDGELRAHINLCRHRGVVLCSEDSGQFNTSIRCPYHGWTFDLNGQLVAAPFMNELPPETKERHLYSALVSEWLGYVWVNLDSNAAPLHEQLAPMLHNRFGDVDVPARYGCDELEVAKRETYEVEANWKILYENFCECYHCPTMHPEVCNILPEWRTGYGTVSGPTGPKIEGSKINEKAQGFSLSGRATSTPLPGVPEYDHRTFHGLLLWPNVHLMFIPDHVMCMRFEPVGPTKTRVIVDWLFHPTAISEPGFDPSDAAALVDVTARQDFEACEGVQAGAESAYFEEFHTPHESMITDFRRWVCAQLGDGIETSHVATPAEADALPA</sequence>
<evidence type="ECO:0000256" key="6">
    <source>
        <dbReference type="ARBA" id="ARBA00023014"/>
    </source>
</evidence>
<evidence type="ECO:0000259" key="7">
    <source>
        <dbReference type="PROSITE" id="PS51296"/>
    </source>
</evidence>
<keyword evidence="3" id="KW-0479">Metal-binding</keyword>
<evidence type="ECO:0000313" key="9">
    <source>
        <dbReference type="Proteomes" id="UP000325598"/>
    </source>
</evidence>
<accession>A0A5J4LN08</accession>
<dbReference type="Pfam" id="PF00848">
    <property type="entry name" value="Ring_hydroxyl_A"/>
    <property type="match status" value="1"/>
</dbReference>
<comment type="caution">
    <text evidence="8">The sequence shown here is derived from an EMBL/GenBank/DDBJ whole genome shotgun (WGS) entry which is preliminary data.</text>
</comment>
<proteinExistence type="predicted"/>
<keyword evidence="4" id="KW-0560">Oxidoreductase</keyword>
<dbReference type="Gene3D" id="3.90.380.10">
    <property type="entry name" value="Naphthalene 1,2-dioxygenase Alpha Subunit, Chain A, domain 1"/>
    <property type="match status" value="1"/>
</dbReference>
<dbReference type="PANTHER" id="PTHR43756:SF5">
    <property type="entry name" value="CHOLINE MONOOXYGENASE, CHLOROPLASTIC"/>
    <property type="match status" value="1"/>
</dbReference>
<dbReference type="SUPFAM" id="SSF50022">
    <property type="entry name" value="ISP domain"/>
    <property type="match status" value="1"/>
</dbReference>
<dbReference type="PANTHER" id="PTHR43756">
    <property type="entry name" value="CHOLINE MONOOXYGENASE, CHLOROPLASTIC"/>
    <property type="match status" value="1"/>
</dbReference>
<protein>
    <submittedName>
        <fullName evidence="8">(2Fe-2S)-binding protein</fullName>
    </submittedName>
</protein>
<evidence type="ECO:0000256" key="1">
    <source>
        <dbReference type="ARBA" id="ARBA00001962"/>
    </source>
</evidence>
<dbReference type="OrthoDB" id="5243643at2"/>
<feature type="domain" description="Rieske" evidence="7">
    <location>
        <begin position="27"/>
        <end position="135"/>
    </location>
</feature>
<evidence type="ECO:0000256" key="3">
    <source>
        <dbReference type="ARBA" id="ARBA00022723"/>
    </source>
</evidence>
<keyword evidence="9" id="KW-1185">Reference proteome</keyword>
<dbReference type="AlphaFoldDB" id="A0A5J4LN08"/>
<dbReference type="PROSITE" id="PS51296">
    <property type="entry name" value="RIESKE"/>
    <property type="match status" value="1"/>
</dbReference>
<evidence type="ECO:0000256" key="5">
    <source>
        <dbReference type="ARBA" id="ARBA00023004"/>
    </source>
</evidence>
<dbReference type="Proteomes" id="UP000325598">
    <property type="component" value="Unassembled WGS sequence"/>
</dbReference>
<keyword evidence="5" id="KW-0408">Iron</keyword>
<gene>
    <name evidence="8" type="ORF">San01_54640</name>
</gene>
<dbReference type="GO" id="GO:0004497">
    <property type="term" value="F:monooxygenase activity"/>
    <property type="evidence" value="ECO:0007669"/>
    <property type="project" value="UniProtKB-ARBA"/>
</dbReference>
<evidence type="ECO:0000256" key="2">
    <source>
        <dbReference type="ARBA" id="ARBA00022714"/>
    </source>
</evidence>